<dbReference type="InterPro" id="IPR036388">
    <property type="entry name" value="WH-like_DNA-bd_sf"/>
</dbReference>
<accession>A0ABS4R217</accession>
<dbReference type="GO" id="GO:0003677">
    <property type="term" value="F:DNA binding"/>
    <property type="evidence" value="ECO:0007669"/>
    <property type="project" value="UniProtKB-KW"/>
</dbReference>
<evidence type="ECO:0000259" key="1">
    <source>
        <dbReference type="PROSITE" id="PS50987"/>
    </source>
</evidence>
<dbReference type="InterPro" id="IPR001845">
    <property type="entry name" value="HTH_ArsR_DNA-bd_dom"/>
</dbReference>
<evidence type="ECO:0000313" key="3">
    <source>
        <dbReference type="Proteomes" id="UP000730739"/>
    </source>
</evidence>
<dbReference type="PROSITE" id="PS50987">
    <property type="entry name" value="HTH_ARSR_2"/>
    <property type="match status" value="1"/>
</dbReference>
<dbReference type="PANTHER" id="PTHR38600:SF2">
    <property type="entry name" value="SLL0088 PROTEIN"/>
    <property type="match status" value="1"/>
</dbReference>
<proteinExistence type="predicted"/>
<dbReference type="EMBL" id="JAGILA010000004">
    <property type="protein sequence ID" value="MBP2236948.1"/>
    <property type="molecule type" value="Genomic_DNA"/>
</dbReference>
<dbReference type="PRINTS" id="PR00778">
    <property type="entry name" value="HTHARSR"/>
</dbReference>
<organism evidence="2 3">
    <name type="scientific">Sinorhizobium kostiense</name>
    <dbReference type="NCBI Taxonomy" id="76747"/>
    <lineage>
        <taxon>Bacteria</taxon>
        <taxon>Pseudomonadati</taxon>
        <taxon>Pseudomonadota</taxon>
        <taxon>Alphaproteobacteria</taxon>
        <taxon>Hyphomicrobiales</taxon>
        <taxon>Rhizobiaceae</taxon>
        <taxon>Sinorhizobium/Ensifer group</taxon>
        <taxon>Sinorhizobium</taxon>
    </lineage>
</organism>
<dbReference type="InterPro" id="IPR036390">
    <property type="entry name" value="WH_DNA-bd_sf"/>
</dbReference>
<keyword evidence="3" id="KW-1185">Reference proteome</keyword>
<dbReference type="Proteomes" id="UP000730739">
    <property type="component" value="Unassembled WGS sequence"/>
</dbReference>
<name>A0ABS4R217_9HYPH</name>
<reference evidence="2 3" key="1">
    <citation type="submission" date="2021-03" db="EMBL/GenBank/DDBJ databases">
        <title>Genomic Encyclopedia of Type Strains, Phase IV (KMG-IV): sequencing the most valuable type-strain genomes for metagenomic binning, comparative biology and taxonomic classification.</title>
        <authorList>
            <person name="Goeker M."/>
        </authorList>
    </citation>
    <scope>NUCLEOTIDE SEQUENCE [LARGE SCALE GENOMIC DNA]</scope>
    <source>
        <strain evidence="2 3">DSM 13372</strain>
    </source>
</reference>
<evidence type="ECO:0000313" key="2">
    <source>
        <dbReference type="EMBL" id="MBP2236948.1"/>
    </source>
</evidence>
<dbReference type="CDD" id="cd00090">
    <property type="entry name" value="HTH_ARSR"/>
    <property type="match status" value="1"/>
</dbReference>
<feature type="domain" description="HTH arsR-type" evidence="1">
    <location>
        <begin position="5"/>
        <end position="99"/>
    </location>
</feature>
<dbReference type="RefSeq" id="WP_209602725.1">
    <property type="nucleotide sequence ID" value="NZ_JAGILA010000004.1"/>
</dbReference>
<dbReference type="SMART" id="SM00418">
    <property type="entry name" value="HTH_ARSR"/>
    <property type="match status" value="1"/>
</dbReference>
<dbReference type="SUPFAM" id="SSF46785">
    <property type="entry name" value="Winged helix' DNA-binding domain"/>
    <property type="match status" value="1"/>
</dbReference>
<dbReference type="PANTHER" id="PTHR38600">
    <property type="entry name" value="TRANSCRIPTIONAL REGULATORY PROTEIN"/>
    <property type="match status" value="1"/>
</dbReference>
<dbReference type="Gene3D" id="1.10.10.10">
    <property type="entry name" value="Winged helix-like DNA-binding domain superfamily/Winged helix DNA-binding domain"/>
    <property type="match status" value="1"/>
</dbReference>
<gene>
    <name evidence="2" type="ORF">J2Z31_003462</name>
</gene>
<comment type="caution">
    <text evidence="2">The sequence shown here is derived from an EMBL/GenBank/DDBJ whole genome shotgun (WGS) entry which is preliminary data.</text>
</comment>
<sequence length="120" mass="13648">MPSLAEEGAERQLDRLFHALSDRTRRQLMARLALGEAKVTELAAPFDMSLPAVSKHIVVLEKAGLLRRRVEGRVHYCSLSPEALEDASDWIAFYQQFWKRRLDSLAQWLAKEDPKGEGAE</sequence>
<dbReference type="InterPro" id="IPR011991">
    <property type="entry name" value="ArsR-like_HTH"/>
</dbReference>
<keyword evidence="2" id="KW-0238">DNA-binding</keyword>
<protein>
    <submittedName>
        <fullName evidence="2">DNA-binding transcriptional ArsR family regulator</fullName>
    </submittedName>
</protein>
<dbReference type="Pfam" id="PF12840">
    <property type="entry name" value="HTH_20"/>
    <property type="match status" value="1"/>
</dbReference>
<dbReference type="NCBIfam" id="NF033788">
    <property type="entry name" value="HTH_metalloreg"/>
    <property type="match status" value="1"/>
</dbReference>